<name>A0A1Y1ZTZ8_9PLEO</name>
<gene>
    <name evidence="2" type="ORF">BCR34DRAFT_648041</name>
</gene>
<proteinExistence type="predicted"/>
<comment type="caution">
    <text evidence="2">The sequence shown here is derived from an EMBL/GenBank/DDBJ whole genome shotgun (WGS) entry which is preliminary data.</text>
</comment>
<evidence type="ECO:0000256" key="1">
    <source>
        <dbReference type="SAM" id="SignalP"/>
    </source>
</evidence>
<evidence type="ECO:0000313" key="3">
    <source>
        <dbReference type="Proteomes" id="UP000193144"/>
    </source>
</evidence>
<feature type="chain" id="PRO_5013254368" evidence="1">
    <location>
        <begin position="19"/>
        <end position="385"/>
    </location>
</feature>
<keyword evidence="1" id="KW-0732">Signal</keyword>
<feature type="signal peptide" evidence="1">
    <location>
        <begin position="1"/>
        <end position="18"/>
    </location>
</feature>
<dbReference type="EMBL" id="MCFA01000039">
    <property type="protein sequence ID" value="ORY13726.1"/>
    <property type="molecule type" value="Genomic_DNA"/>
</dbReference>
<accession>A0A1Y1ZTZ8</accession>
<reference evidence="2 3" key="1">
    <citation type="submission" date="2016-07" db="EMBL/GenBank/DDBJ databases">
        <title>Pervasive Adenine N6-methylation of Active Genes in Fungi.</title>
        <authorList>
            <consortium name="DOE Joint Genome Institute"/>
            <person name="Mondo S.J."/>
            <person name="Dannebaum R.O."/>
            <person name="Kuo R.C."/>
            <person name="Labutti K."/>
            <person name="Haridas S."/>
            <person name="Kuo A."/>
            <person name="Salamov A."/>
            <person name="Ahrendt S.R."/>
            <person name="Lipzen A."/>
            <person name="Sullivan W."/>
            <person name="Andreopoulos W.B."/>
            <person name="Clum A."/>
            <person name="Lindquist E."/>
            <person name="Daum C."/>
            <person name="Ramamoorthy G.K."/>
            <person name="Gryganskyi A."/>
            <person name="Culley D."/>
            <person name="Magnuson J.K."/>
            <person name="James T.Y."/>
            <person name="O'Malley M.A."/>
            <person name="Stajich J.E."/>
            <person name="Spatafora J.W."/>
            <person name="Visel A."/>
            <person name="Grigoriev I.V."/>
        </authorList>
    </citation>
    <scope>NUCLEOTIDE SEQUENCE [LARGE SCALE GENOMIC DNA]</scope>
    <source>
        <strain evidence="2 3">CBS 115471</strain>
    </source>
</reference>
<protein>
    <submittedName>
        <fullName evidence="2">Uncharacterized protein</fullName>
    </submittedName>
</protein>
<dbReference type="Proteomes" id="UP000193144">
    <property type="component" value="Unassembled WGS sequence"/>
</dbReference>
<evidence type="ECO:0000313" key="2">
    <source>
        <dbReference type="EMBL" id="ORY13726.1"/>
    </source>
</evidence>
<organism evidence="2 3">
    <name type="scientific">Clohesyomyces aquaticus</name>
    <dbReference type="NCBI Taxonomy" id="1231657"/>
    <lineage>
        <taxon>Eukaryota</taxon>
        <taxon>Fungi</taxon>
        <taxon>Dikarya</taxon>
        <taxon>Ascomycota</taxon>
        <taxon>Pezizomycotina</taxon>
        <taxon>Dothideomycetes</taxon>
        <taxon>Pleosporomycetidae</taxon>
        <taxon>Pleosporales</taxon>
        <taxon>Lindgomycetaceae</taxon>
        <taxon>Clohesyomyces</taxon>
    </lineage>
</organism>
<sequence length="385" mass="41197">MYILLPALLPLFAPFVQAAPHNIEERNQAINGDPLKRLGVFPTNTARIHAPHVSPMPELKAATTPAVSNIIVTPIGQSSVNSVEMIASWISELKKGRTSTEIPAPAPVVTPAVDPATGIIGTLQGAHVDGFPAQTPYAYFDDELVERLKKDECEWYCENQSNRDLYGMCLSDCLKAWDRPAGRPNGPKKTVYLTSTTTVTRRAIWPTTITATTIVPGQGATTTIVSTKTDTIQIPPITVVSTETDTIQLPPITVVSTETDTIQIPPSTVVSTETETTQLPPDTIVLNQTETTQFPASTVVTTTTYTSTQTQQVTYLLPGSTITSTSYSTLLSTTTETIDGPGSATVTETATVTTCDFGDFGFLLTPAPNSQTADSGTFLMNTLTN</sequence>
<dbReference type="AlphaFoldDB" id="A0A1Y1ZTZ8"/>
<keyword evidence="3" id="KW-1185">Reference proteome</keyword>